<feature type="domain" description="PAS" evidence="7">
    <location>
        <begin position="76"/>
        <end position="129"/>
    </location>
</feature>
<evidence type="ECO:0000259" key="7">
    <source>
        <dbReference type="PROSITE" id="PS50112"/>
    </source>
</evidence>
<feature type="transmembrane region" description="Helical" evidence="6">
    <location>
        <begin position="12"/>
        <end position="36"/>
    </location>
</feature>
<dbReference type="EC" id="2.7.13.3" evidence="2"/>
<sequence>MPKNFFLHSAKAISLTYLGVGIAWILFSDTLLAHLFNDDIRKLSEFQLYKGFFYVGITCLMLYFLIKRLTDSINRRKLELELLFSNPNLGILKFDTDGIYTQVSSNILSMTGYTAEELIGKPINHYTPEPRRQEDAITLGSIAEATQRRDFVFKKHILTKRGEEIIIRGYGIRTQLGKNEAPGYIVAFQNITEEVRFLKALEAHNSQLKELASEQSHLVRAPLARIMGIASLLQDSENLDKPEELTLLQTLEVSAEELDLALRDITQKMNTKPQQSF</sequence>
<dbReference type="PANTHER" id="PTHR43304:SF1">
    <property type="entry name" value="PAC DOMAIN-CONTAINING PROTEIN"/>
    <property type="match status" value="1"/>
</dbReference>
<keyword evidence="6" id="KW-0812">Transmembrane</keyword>
<dbReference type="Pfam" id="PF13426">
    <property type="entry name" value="PAS_9"/>
    <property type="match status" value="1"/>
</dbReference>
<dbReference type="InterPro" id="IPR035965">
    <property type="entry name" value="PAS-like_dom_sf"/>
</dbReference>
<dbReference type="SMART" id="SM00091">
    <property type="entry name" value="PAS"/>
    <property type="match status" value="1"/>
</dbReference>
<evidence type="ECO:0000256" key="2">
    <source>
        <dbReference type="ARBA" id="ARBA00012438"/>
    </source>
</evidence>
<dbReference type="NCBIfam" id="TIGR00229">
    <property type="entry name" value="sensory_box"/>
    <property type="match status" value="1"/>
</dbReference>
<reference evidence="8 9" key="1">
    <citation type="journal article" date="2019" name="Int. J. Syst. Evol. Microbiol.">
        <title>The Global Catalogue of Microorganisms (GCM) 10K type strain sequencing project: providing services to taxonomists for standard genome sequencing and annotation.</title>
        <authorList>
            <consortium name="The Broad Institute Genomics Platform"/>
            <consortium name="The Broad Institute Genome Sequencing Center for Infectious Disease"/>
            <person name="Wu L."/>
            <person name="Ma J."/>
        </authorList>
    </citation>
    <scope>NUCLEOTIDE SEQUENCE [LARGE SCALE GENOMIC DNA]</scope>
    <source>
        <strain evidence="8 9">JCM 16112</strain>
    </source>
</reference>
<dbReference type="SUPFAM" id="SSF55785">
    <property type="entry name" value="PYP-like sensor domain (PAS domain)"/>
    <property type="match status" value="1"/>
</dbReference>
<evidence type="ECO:0000313" key="9">
    <source>
        <dbReference type="Proteomes" id="UP001500469"/>
    </source>
</evidence>
<dbReference type="InterPro" id="IPR000014">
    <property type="entry name" value="PAS"/>
</dbReference>
<keyword evidence="9" id="KW-1185">Reference proteome</keyword>
<keyword evidence="5" id="KW-0418">Kinase</keyword>
<keyword evidence="3" id="KW-0597">Phosphoprotein</keyword>
<evidence type="ECO:0000256" key="1">
    <source>
        <dbReference type="ARBA" id="ARBA00000085"/>
    </source>
</evidence>
<dbReference type="Gene3D" id="3.30.450.20">
    <property type="entry name" value="PAS domain"/>
    <property type="match status" value="1"/>
</dbReference>
<evidence type="ECO:0000256" key="3">
    <source>
        <dbReference type="ARBA" id="ARBA00022553"/>
    </source>
</evidence>
<comment type="catalytic activity">
    <reaction evidence="1">
        <text>ATP + protein L-histidine = ADP + protein N-phospho-L-histidine.</text>
        <dbReference type="EC" id="2.7.13.3"/>
    </reaction>
</comment>
<dbReference type="PROSITE" id="PS50112">
    <property type="entry name" value="PAS"/>
    <property type="match status" value="1"/>
</dbReference>
<keyword evidence="6" id="KW-0472">Membrane</keyword>
<feature type="transmembrane region" description="Helical" evidence="6">
    <location>
        <begin position="48"/>
        <end position="66"/>
    </location>
</feature>
<evidence type="ECO:0000313" key="8">
    <source>
        <dbReference type="EMBL" id="GAA0879858.1"/>
    </source>
</evidence>
<dbReference type="SUPFAM" id="SSF47384">
    <property type="entry name" value="Homodimeric domain of signal transducing histidine kinase"/>
    <property type="match status" value="1"/>
</dbReference>
<dbReference type="CDD" id="cd00130">
    <property type="entry name" value="PAS"/>
    <property type="match status" value="1"/>
</dbReference>
<dbReference type="RefSeq" id="WP_343852694.1">
    <property type="nucleotide sequence ID" value="NZ_BAAAFI010000035.1"/>
</dbReference>
<dbReference type="InterPro" id="IPR052162">
    <property type="entry name" value="Sensor_kinase/Photoreceptor"/>
</dbReference>
<dbReference type="PANTHER" id="PTHR43304">
    <property type="entry name" value="PHYTOCHROME-LIKE PROTEIN CPH1"/>
    <property type="match status" value="1"/>
</dbReference>
<dbReference type="Proteomes" id="UP001500469">
    <property type="component" value="Unassembled WGS sequence"/>
</dbReference>
<accession>A0ABN1N2M5</accession>
<comment type="caution">
    <text evidence="8">The sequence shown here is derived from an EMBL/GenBank/DDBJ whole genome shotgun (WGS) entry which is preliminary data.</text>
</comment>
<dbReference type="Gene3D" id="1.10.287.130">
    <property type="match status" value="1"/>
</dbReference>
<protein>
    <recommendedName>
        <fullName evidence="2">histidine kinase</fullName>
        <ecNumber evidence="2">2.7.13.3</ecNumber>
    </recommendedName>
</protein>
<dbReference type="InterPro" id="IPR036097">
    <property type="entry name" value="HisK_dim/P_sf"/>
</dbReference>
<evidence type="ECO:0000256" key="6">
    <source>
        <dbReference type="SAM" id="Phobius"/>
    </source>
</evidence>
<gene>
    <name evidence="8" type="ORF">GCM10009119_28270</name>
</gene>
<proteinExistence type="predicted"/>
<organism evidence="8 9">
    <name type="scientific">Algoriphagus jejuensis</name>
    <dbReference type="NCBI Taxonomy" id="419934"/>
    <lineage>
        <taxon>Bacteria</taxon>
        <taxon>Pseudomonadati</taxon>
        <taxon>Bacteroidota</taxon>
        <taxon>Cytophagia</taxon>
        <taxon>Cytophagales</taxon>
        <taxon>Cyclobacteriaceae</taxon>
        <taxon>Algoriphagus</taxon>
    </lineage>
</organism>
<keyword evidence="4" id="KW-0808">Transferase</keyword>
<evidence type="ECO:0000256" key="5">
    <source>
        <dbReference type="ARBA" id="ARBA00022777"/>
    </source>
</evidence>
<keyword evidence="6" id="KW-1133">Transmembrane helix</keyword>
<evidence type="ECO:0000256" key="4">
    <source>
        <dbReference type="ARBA" id="ARBA00022679"/>
    </source>
</evidence>
<name>A0ABN1N2M5_9BACT</name>
<dbReference type="EMBL" id="BAAAFI010000035">
    <property type="protein sequence ID" value="GAA0879858.1"/>
    <property type="molecule type" value="Genomic_DNA"/>
</dbReference>